<proteinExistence type="predicted"/>
<evidence type="ECO:0000313" key="3">
    <source>
        <dbReference type="Proteomes" id="UP000680132"/>
    </source>
</evidence>
<evidence type="ECO:0000313" key="2">
    <source>
        <dbReference type="EMBL" id="MBO3664573.1"/>
    </source>
</evidence>
<keyword evidence="1" id="KW-1133">Transmembrane helix</keyword>
<dbReference type="RefSeq" id="WP_208504342.1">
    <property type="nucleotide sequence ID" value="NZ_JAGFOA010000006.1"/>
</dbReference>
<comment type="caution">
    <text evidence="2">The sequence shown here is derived from an EMBL/GenBank/DDBJ whole genome shotgun (WGS) entry which is preliminary data.</text>
</comment>
<keyword evidence="1" id="KW-0812">Transmembrane</keyword>
<evidence type="ECO:0000256" key="1">
    <source>
        <dbReference type="SAM" id="Phobius"/>
    </source>
</evidence>
<keyword evidence="3" id="KW-1185">Reference proteome</keyword>
<accession>A0A939TNT5</accession>
<dbReference type="AlphaFoldDB" id="A0A939TNT5"/>
<keyword evidence="1" id="KW-0472">Membrane</keyword>
<reference evidence="2" key="1">
    <citation type="submission" date="2021-03" db="EMBL/GenBank/DDBJ databases">
        <title>Microbacterium sp. nov., a novel actinobacterium isolated from cow dung.</title>
        <authorList>
            <person name="Zhang L."/>
        </authorList>
    </citation>
    <scope>NUCLEOTIDE SEQUENCE</scope>
    <source>
        <strain evidence="2">NEAU-LLB</strain>
    </source>
</reference>
<protein>
    <submittedName>
        <fullName evidence="2">Uncharacterized protein</fullName>
    </submittedName>
</protein>
<organism evidence="2 3">
    <name type="scientific">Microbacterium stercoris</name>
    <dbReference type="NCBI Taxonomy" id="2820289"/>
    <lineage>
        <taxon>Bacteria</taxon>
        <taxon>Bacillati</taxon>
        <taxon>Actinomycetota</taxon>
        <taxon>Actinomycetes</taxon>
        <taxon>Micrococcales</taxon>
        <taxon>Microbacteriaceae</taxon>
        <taxon>Microbacterium</taxon>
    </lineage>
</organism>
<gene>
    <name evidence="2" type="ORF">J5V96_13830</name>
</gene>
<dbReference type="EMBL" id="JAGFOA010000006">
    <property type="protein sequence ID" value="MBO3664573.1"/>
    <property type="molecule type" value="Genomic_DNA"/>
</dbReference>
<feature type="transmembrane region" description="Helical" evidence="1">
    <location>
        <begin position="40"/>
        <end position="58"/>
    </location>
</feature>
<sequence length="61" mass="6161">MTPAIPVIVIVVVAVAAFLALALVIGAIAAYIWYCQANGLGWPGLAVPGASGGVYKLACFK</sequence>
<name>A0A939TNT5_9MICO</name>
<feature type="transmembrane region" description="Helical" evidence="1">
    <location>
        <begin position="7"/>
        <end position="34"/>
    </location>
</feature>
<dbReference type="Proteomes" id="UP000680132">
    <property type="component" value="Unassembled WGS sequence"/>
</dbReference>